<evidence type="ECO:0000256" key="5">
    <source>
        <dbReference type="PIRSR" id="PIRSR015582-2"/>
    </source>
</evidence>
<gene>
    <name evidence="8" type="ORF">BJ970_006341</name>
</gene>
<proteinExistence type="predicted"/>
<evidence type="ECO:0000259" key="7">
    <source>
        <dbReference type="Pfam" id="PF03328"/>
    </source>
</evidence>
<comment type="cofactor">
    <cofactor evidence="1">
        <name>Mg(2+)</name>
        <dbReference type="ChEBI" id="CHEBI:18420"/>
    </cofactor>
</comment>
<dbReference type="AlphaFoldDB" id="A0A840Q894"/>
<dbReference type="InterPro" id="IPR040442">
    <property type="entry name" value="Pyrv_kinase-like_dom_sf"/>
</dbReference>
<dbReference type="SUPFAM" id="SSF51621">
    <property type="entry name" value="Phosphoenolpyruvate/pyruvate domain"/>
    <property type="match status" value="1"/>
</dbReference>
<dbReference type="PIRSF" id="PIRSF015582">
    <property type="entry name" value="Cit_lyase_B"/>
    <property type="match status" value="1"/>
</dbReference>
<dbReference type="GO" id="GO:0000287">
    <property type="term" value="F:magnesium ion binding"/>
    <property type="evidence" value="ECO:0007669"/>
    <property type="project" value="TreeGrafter"/>
</dbReference>
<evidence type="ECO:0000256" key="1">
    <source>
        <dbReference type="ARBA" id="ARBA00001946"/>
    </source>
</evidence>
<keyword evidence="2 5" id="KW-0479">Metal-binding</keyword>
<dbReference type="PANTHER" id="PTHR32308">
    <property type="entry name" value="LYASE BETA SUBUNIT, PUTATIVE (AFU_ORTHOLOGUE AFUA_4G13030)-RELATED"/>
    <property type="match status" value="1"/>
</dbReference>
<keyword evidence="9" id="KW-1185">Reference proteome</keyword>
<dbReference type="GO" id="GO:0006107">
    <property type="term" value="P:oxaloacetate metabolic process"/>
    <property type="evidence" value="ECO:0007669"/>
    <property type="project" value="TreeGrafter"/>
</dbReference>
<keyword evidence="3 5" id="KW-0460">Magnesium</keyword>
<evidence type="ECO:0000313" key="9">
    <source>
        <dbReference type="Proteomes" id="UP000584374"/>
    </source>
</evidence>
<feature type="binding site" evidence="5">
    <location>
        <position position="91"/>
    </location>
    <ligand>
        <name>Mg(2+)</name>
        <dbReference type="ChEBI" id="CHEBI:18420"/>
    </ligand>
</feature>
<reference evidence="8 9" key="1">
    <citation type="submission" date="2020-08" db="EMBL/GenBank/DDBJ databases">
        <title>Sequencing the genomes of 1000 actinobacteria strains.</title>
        <authorList>
            <person name="Klenk H.-P."/>
        </authorList>
    </citation>
    <scope>NUCLEOTIDE SEQUENCE [LARGE SCALE GENOMIC DNA]</scope>
    <source>
        <strain evidence="8 9">DSM 45584</strain>
    </source>
</reference>
<feature type="binding site" evidence="4">
    <location>
        <position position="8"/>
    </location>
    <ligand>
        <name>substrate</name>
    </ligand>
</feature>
<dbReference type="InterPro" id="IPR005000">
    <property type="entry name" value="Aldolase/citrate-lyase_domain"/>
</dbReference>
<evidence type="ECO:0000256" key="3">
    <source>
        <dbReference type="ARBA" id="ARBA00022842"/>
    </source>
</evidence>
<evidence type="ECO:0000313" key="8">
    <source>
        <dbReference type="EMBL" id="MBB5158742.1"/>
    </source>
</evidence>
<evidence type="ECO:0000256" key="2">
    <source>
        <dbReference type="ARBA" id="ARBA00022723"/>
    </source>
</evidence>
<dbReference type="InterPro" id="IPR015813">
    <property type="entry name" value="Pyrv/PenolPyrv_kinase-like_dom"/>
</dbReference>
<organism evidence="8 9">
    <name type="scientific">Saccharopolyspora phatthalungensis</name>
    <dbReference type="NCBI Taxonomy" id="664693"/>
    <lineage>
        <taxon>Bacteria</taxon>
        <taxon>Bacillati</taxon>
        <taxon>Actinomycetota</taxon>
        <taxon>Actinomycetes</taxon>
        <taxon>Pseudonocardiales</taxon>
        <taxon>Pseudonocardiaceae</taxon>
        <taxon>Saccharopolyspora</taxon>
    </lineage>
</organism>
<feature type="binding site" evidence="5">
    <location>
        <position position="64"/>
    </location>
    <ligand>
        <name>Mg(2+)</name>
        <dbReference type="ChEBI" id="CHEBI:18420"/>
    </ligand>
</feature>
<keyword evidence="8" id="KW-0456">Lyase</keyword>
<dbReference type="Gene3D" id="3.20.20.60">
    <property type="entry name" value="Phosphoenolpyruvate-binding domains"/>
    <property type="match status" value="1"/>
</dbReference>
<evidence type="ECO:0000256" key="4">
    <source>
        <dbReference type="PIRSR" id="PIRSR015582-1"/>
    </source>
</evidence>
<accession>A0A840Q894</accession>
<feature type="region of interest" description="Disordered" evidence="6">
    <location>
        <begin position="225"/>
        <end position="263"/>
    </location>
</feature>
<feature type="domain" description="HpcH/HpaI aldolase/citrate lyase" evidence="7">
    <location>
        <begin position="5"/>
        <end position="158"/>
    </location>
</feature>
<evidence type="ECO:0000256" key="6">
    <source>
        <dbReference type="SAM" id="MobiDB-lite"/>
    </source>
</evidence>
<dbReference type="EC" id="4.1.3.34" evidence="8"/>
<protein>
    <submittedName>
        <fullName evidence="8">Citrate lyase subunit beta/citryl-CoA lyase</fullName>
        <ecNumber evidence="8">4.1.3.34</ecNumber>
    </submittedName>
</protein>
<feature type="binding site" evidence="4">
    <location>
        <position position="64"/>
    </location>
    <ligand>
        <name>substrate</name>
    </ligand>
</feature>
<dbReference type="Pfam" id="PF03328">
    <property type="entry name" value="HpcH_HpaI"/>
    <property type="match status" value="1"/>
</dbReference>
<dbReference type="EMBL" id="JACHIW010000002">
    <property type="protein sequence ID" value="MBB5158742.1"/>
    <property type="molecule type" value="Genomic_DNA"/>
</dbReference>
<dbReference type="GO" id="GO:0008816">
    <property type="term" value="F:citryl-CoA lyase activity"/>
    <property type="evidence" value="ECO:0007669"/>
    <property type="project" value="UniProtKB-EC"/>
</dbReference>
<comment type="caution">
    <text evidence="8">The sequence shown here is derived from an EMBL/GenBank/DDBJ whole genome shotgun (WGS) entry which is preliminary data.</text>
</comment>
<dbReference type="PANTHER" id="PTHR32308:SF10">
    <property type="entry name" value="CITRATE LYASE SUBUNIT BETA"/>
    <property type="match status" value="1"/>
</dbReference>
<sequence>MPKPTFVRVNSMASGRCKDDVLAVAGAGLDGLRLPKVGHTADVVQVAGLLKEAGSAAAIHLLLESAYALEFAYAFATAAPAVEMLGLGESDLRVDLGCDLDGMTMDAGRIRVISASRAARLASPCQSVFAEVREPDSLRSSCEHGKRLGFLGRMAIHPAQLPIIHEVYRPSPEEIATAREICAAADAQREDTSVVVSAKRKLVAPPILANARRVLELARALDLLEPDLPDSGQPEPELTGSGLTEPDLTEPDLTEPDLTGTAS</sequence>
<dbReference type="InterPro" id="IPR011206">
    <property type="entry name" value="Citrate_lyase_beta/mcl1/mcl2"/>
</dbReference>
<dbReference type="Proteomes" id="UP000584374">
    <property type="component" value="Unassembled WGS sequence"/>
</dbReference>
<name>A0A840Q894_9PSEU</name>